<dbReference type="InterPro" id="IPR001647">
    <property type="entry name" value="HTH_TetR"/>
</dbReference>
<organism evidence="5">
    <name type="scientific">freshwater metagenome</name>
    <dbReference type="NCBI Taxonomy" id="449393"/>
    <lineage>
        <taxon>unclassified sequences</taxon>
        <taxon>metagenomes</taxon>
        <taxon>ecological metagenomes</taxon>
    </lineage>
</organism>
<dbReference type="Gene3D" id="1.10.357.10">
    <property type="entry name" value="Tetracycline Repressor, domain 2"/>
    <property type="match status" value="1"/>
</dbReference>
<dbReference type="GO" id="GO:0000976">
    <property type="term" value="F:transcription cis-regulatory region binding"/>
    <property type="evidence" value="ECO:0007669"/>
    <property type="project" value="TreeGrafter"/>
</dbReference>
<evidence type="ECO:0000259" key="4">
    <source>
        <dbReference type="PROSITE" id="PS50977"/>
    </source>
</evidence>
<proteinExistence type="predicted"/>
<dbReference type="AlphaFoldDB" id="A0A6J7GNW9"/>
<keyword evidence="2" id="KW-0238">DNA-binding</keyword>
<evidence type="ECO:0000256" key="1">
    <source>
        <dbReference type="ARBA" id="ARBA00023015"/>
    </source>
</evidence>
<dbReference type="GO" id="GO:0003700">
    <property type="term" value="F:DNA-binding transcription factor activity"/>
    <property type="evidence" value="ECO:0007669"/>
    <property type="project" value="TreeGrafter"/>
</dbReference>
<dbReference type="EMBL" id="CAFBMK010000045">
    <property type="protein sequence ID" value="CAB4908686.1"/>
    <property type="molecule type" value="Genomic_DNA"/>
</dbReference>
<evidence type="ECO:0000256" key="2">
    <source>
        <dbReference type="ARBA" id="ARBA00023125"/>
    </source>
</evidence>
<dbReference type="Pfam" id="PF17918">
    <property type="entry name" value="TetR_C_15"/>
    <property type="match status" value="1"/>
</dbReference>
<gene>
    <name evidence="5" type="ORF">UFOPK3564_01079</name>
</gene>
<keyword evidence="3" id="KW-0804">Transcription</keyword>
<reference evidence="5" key="1">
    <citation type="submission" date="2020-05" db="EMBL/GenBank/DDBJ databases">
        <authorList>
            <person name="Chiriac C."/>
            <person name="Salcher M."/>
            <person name="Ghai R."/>
            <person name="Kavagutti S V."/>
        </authorList>
    </citation>
    <scope>NUCLEOTIDE SEQUENCE</scope>
</reference>
<dbReference type="Pfam" id="PF00440">
    <property type="entry name" value="TetR_N"/>
    <property type="match status" value="1"/>
</dbReference>
<evidence type="ECO:0000256" key="3">
    <source>
        <dbReference type="ARBA" id="ARBA00023163"/>
    </source>
</evidence>
<protein>
    <submittedName>
        <fullName evidence="5">Unannotated protein</fullName>
    </submittedName>
</protein>
<dbReference type="PANTHER" id="PTHR30055:SF234">
    <property type="entry name" value="HTH-TYPE TRANSCRIPTIONAL REGULATOR BETI"/>
    <property type="match status" value="1"/>
</dbReference>
<dbReference type="InterPro" id="IPR009057">
    <property type="entry name" value="Homeodomain-like_sf"/>
</dbReference>
<dbReference type="PRINTS" id="PR00455">
    <property type="entry name" value="HTHTETR"/>
</dbReference>
<dbReference type="InterPro" id="IPR041669">
    <property type="entry name" value="TetR_C_15"/>
</dbReference>
<dbReference type="PANTHER" id="PTHR30055">
    <property type="entry name" value="HTH-TYPE TRANSCRIPTIONAL REGULATOR RUTR"/>
    <property type="match status" value="1"/>
</dbReference>
<feature type="domain" description="HTH tetR-type" evidence="4">
    <location>
        <begin position="15"/>
        <end position="75"/>
    </location>
</feature>
<dbReference type="PROSITE" id="PS50977">
    <property type="entry name" value="HTH_TETR_2"/>
    <property type="match status" value="1"/>
</dbReference>
<accession>A0A6J7GNW9</accession>
<name>A0A6J7GNW9_9ZZZZ</name>
<dbReference type="SUPFAM" id="SSF46689">
    <property type="entry name" value="Homeodomain-like"/>
    <property type="match status" value="1"/>
</dbReference>
<keyword evidence="1" id="KW-0805">Transcription regulation</keyword>
<evidence type="ECO:0000313" key="5">
    <source>
        <dbReference type="EMBL" id="CAB4908686.1"/>
    </source>
</evidence>
<sequence length="209" mass="23257">MGENRRRQPQQERSRQTVERIVAAAARVLEREGDRAATTNRIAAEAGVSPGSLYQYFADRDDLLLAVTERVVAEFEARVVPALRQAAREDVVAGIVTVVGATLDAMEDRAPLLRALTARVPGNRQEEVLRALRARVTDFVYASTARNRPELSPIELERITWMLVELAQSLPLRYVLDRPPIPRDEFVRDTVRLLATHAIGAGPQPDDAT</sequence>
<dbReference type="InterPro" id="IPR050109">
    <property type="entry name" value="HTH-type_TetR-like_transc_reg"/>
</dbReference>